<comment type="caution">
    <text evidence="1">The sequence shown here is derived from an EMBL/GenBank/DDBJ whole genome shotgun (WGS) entry which is preliminary data.</text>
</comment>
<protein>
    <submittedName>
        <fullName evidence="1">Uncharacterized protein</fullName>
    </submittedName>
</protein>
<accession>A0A0W0ZLW5</accession>
<evidence type="ECO:0000313" key="1">
    <source>
        <dbReference type="EMBL" id="KTD70052.1"/>
    </source>
</evidence>
<dbReference type="RefSeq" id="WP_058509665.1">
    <property type="nucleotide sequence ID" value="NZ_LNYY01000016.1"/>
</dbReference>
<dbReference type="AlphaFoldDB" id="A0A0W0ZLW5"/>
<dbReference type="EMBL" id="LNYY01000016">
    <property type="protein sequence ID" value="KTD70052.1"/>
    <property type="molecule type" value="Genomic_DNA"/>
</dbReference>
<organism evidence="1 2">
    <name type="scientific">Legionella steelei</name>
    <dbReference type="NCBI Taxonomy" id="947033"/>
    <lineage>
        <taxon>Bacteria</taxon>
        <taxon>Pseudomonadati</taxon>
        <taxon>Pseudomonadota</taxon>
        <taxon>Gammaproteobacteria</taxon>
        <taxon>Legionellales</taxon>
        <taxon>Legionellaceae</taxon>
        <taxon>Legionella</taxon>
    </lineage>
</organism>
<dbReference type="PATRIC" id="fig|947033.5.peg.698"/>
<reference evidence="1 2" key="1">
    <citation type="submission" date="2015-11" db="EMBL/GenBank/DDBJ databases">
        <title>Genomic analysis of 38 Legionella species identifies large and diverse effector repertoires.</title>
        <authorList>
            <person name="Burstein D."/>
            <person name="Amaro F."/>
            <person name="Zusman T."/>
            <person name="Lifshitz Z."/>
            <person name="Cohen O."/>
            <person name="Gilbert J.A."/>
            <person name="Pupko T."/>
            <person name="Shuman H.A."/>
            <person name="Segal G."/>
        </authorList>
    </citation>
    <scope>NUCLEOTIDE SEQUENCE [LARGE SCALE GENOMIC DNA]</scope>
    <source>
        <strain evidence="1 2">IMVS3376</strain>
    </source>
</reference>
<dbReference type="Proteomes" id="UP000054926">
    <property type="component" value="Unassembled WGS sequence"/>
</dbReference>
<keyword evidence="2" id="KW-1185">Reference proteome</keyword>
<name>A0A0W0ZLW5_9GAMM</name>
<evidence type="ECO:0000313" key="2">
    <source>
        <dbReference type="Proteomes" id="UP000054926"/>
    </source>
</evidence>
<proteinExistence type="predicted"/>
<sequence length="168" mass="18577">MKIYLNSNYRTTEVQANPSGTTAQRYVFCIEQATPCLNNTAEGRKLATFRFLKNMRKSEDTAAIVTGMGLKLVLMPYETDEEFKKMISEFRINERSSAVISRKPPVQYAVTIINTAATTSSAQTTDAPVAKAPMAKIPASVLLSVIFKQNVKPTDTAQDANSNMQPQF</sequence>
<gene>
    <name evidence="1" type="ORF">Lste_0656</name>
</gene>